<gene>
    <name evidence="4" type="primary">LOC102802344</name>
</gene>
<name>A0ABM0M9L8_SACKO</name>
<accession>A0ABM0M9L8</accession>
<feature type="domain" description="R3H-associated N-terminal" evidence="2">
    <location>
        <begin position="55"/>
        <end position="184"/>
    </location>
</feature>
<dbReference type="InterPro" id="IPR039629">
    <property type="entry name" value="R3HDM4"/>
</dbReference>
<keyword evidence="3" id="KW-1185">Reference proteome</keyword>
<dbReference type="Pfam" id="PF13902">
    <property type="entry name" value="R3H-assoc"/>
    <property type="match status" value="1"/>
</dbReference>
<protein>
    <submittedName>
        <fullName evidence="4">R3H domain-containing protein 4-like</fullName>
    </submittedName>
</protein>
<dbReference type="SUPFAM" id="SSF82708">
    <property type="entry name" value="R3H domain"/>
    <property type="match status" value="1"/>
</dbReference>
<dbReference type="CDD" id="cd02325">
    <property type="entry name" value="R3H"/>
    <property type="match status" value="1"/>
</dbReference>
<proteinExistence type="predicted"/>
<sequence length="270" mass="31287">MGIQKVDEDSVNHAHFQNQPELIDDDEDSSIPIQPKSPKTRKQRAPNSPRPQTFMKEKGVRHARRYANTCYLLDMVDCEEFGEVTISDFMECHQTVFGELLTDKASMKIWSDFVNHPEDQQEEFLLSLEGKETVKEDKDGDTEKKSKSEIVTEDKRTDHPAAYTARPDQCFKRINGRLKTLLHRRHLPKGTLEVLEDEVLFWFQLCPDAVFISLLTSSFDRLLLHAVCQYMDLKSRSDEFEGIRHTEVVNSRTGFVPPEMKLSQYVETFS</sequence>
<evidence type="ECO:0000259" key="2">
    <source>
        <dbReference type="Pfam" id="PF13902"/>
    </source>
</evidence>
<evidence type="ECO:0000313" key="3">
    <source>
        <dbReference type="Proteomes" id="UP000694865"/>
    </source>
</evidence>
<evidence type="ECO:0000313" key="4">
    <source>
        <dbReference type="RefSeq" id="XP_006816709.1"/>
    </source>
</evidence>
<organism evidence="3 4">
    <name type="scientific">Saccoglossus kowalevskii</name>
    <name type="common">Acorn worm</name>
    <dbReference type="NCBI Taxonomy" id="10224"/>
    <lineage>
        <taxon>Eukaryota</taxon>
        <taxon>Metazoa</taxon>
        <taxon>Hemichordata</taxon>
        <taxon>Enteropneusta</taxon>
        <taxon>Harrimaniidae</taxon>
        <taxon>Saccoglossus</taxon>
    </lineage>
</organism>
<evidence type="ECO:0000256" key="1">
    <source>
        <dbReference type="SAM" id="MobiDB-lite"/>
    </source>
</evidence>
<dbReference type="InterPro" id="IPR036867">
    <property type="entry name" value="R3H_dom_sf"/>
</dbReference>
<dbReference type="Proteomes" id="UP000694865">
    <property type="component" value="Unplaced"/>
</dbReference>
<dbReference type="PANTHER" id="PTHR32019:SF2">
    <property type="entry name" value="R3H DOMAIN-CONTAINING PROTEIN 4"/>
    <property type="match status" value="1"/>
</dbReference>
<reference evidence="4" key="1">
    <citation type="submission" date="2025-08" db="UniProtKB">
        <authorList>
            <consortium name="RefSeq"/>
        </authorList>
    </citation>
    <scope>IDENTIFICATION</scope>
    <source>
        <tissue evidence="4">Testes</tissue>
    </source>
</reference>
<dbReference type="RefSeq" id="XP_006816709.1">
    <property type="nucleotide sequence ID" value="XM_006816646.1"/>
</dbReference>
<dbReference type="GeneID" id="102802344"/>
<dbReference type="InterPro" id="IPR025952">
    <property type="entry name" value="R3H-assoc_dom"/>
</dbReference>
<feature type="region of interest" description="Disordered" evidence="1">
    <location>
        <begin position="1"/>
        <end position="59"/>
    </location>
</feature>
<feature type="compositionally biased region" description="Basic and acidic residues" evidence="1">
    <location>
        <begin position="1"/>
        <end position="12"/>
    </location>
</feature>
<dbReference type="PANTHER" id="PTHR32019">
    <property type="entry name" value="R3H DOMAIN-CONTAINING PROTEIN 4"/>
    <property type="match status" value="1"/>
</dbReference>
<feature type="compositionally biased region" description="Basic and acidic residues" evidence="1">
    <location>
        <begin position="129"/>
        <end position="158"/>
    </location>
</feature>
<feature type="region of interest" description="Disordered" evidence="1">
    <location>
        <begin position="127"/>
        <end position="158"/>
    </location>
</feature>